<sequence length="218" mass="24819">MFDEIEACTFARWSPKIGDPTVMGWVTVVAYAVAALLAFRAVLKAPRIYSDDTVALQRFFWISVTLLFLFLCVNKQLDLQSFMTAVGRCYSKINGWYDERREFQRHFIYGLMGVTFAAFVVLGIGLRRIVLTNWLAILGVFLVVLFILVRAVGFHHFDVVIQTTINDVKVNWILELGGITLVILGALWLPRGKKNKREAVYIDWSKQENESPGSGYSQ</sequence>
<proteinExistence type="predicted"/>
<evidence type="ECO:0000313" key="2">
    <source>
        <dbReference type="EMBL" id="RVU39630.1"/>
    </source>
</evidence>
<dbReference type="RefSeq" id="WP_127765001.1">
    <property type="nucleotide sequence ID" value="NZ_SADE01000001.1"/>
</dbReference>
<evidence type="ECO:0000256" key="1">
    <source>
        <dbReference type="SAM" id="Phobius"/>
    </source>
</evidence>
<evidence type="ECO:0000313" key="3">
    <source>
        <dbReference type="Proteomes" id="UP000287447"/>
    </source>
</evidence>
<dbReference type="EMBL" id="SADE01000001">
    <property type="protein sequence ID" value="RVU39630.1"/>
    <property type="molecule type" value="Genomic_DNA"/>
</dbReference>
<feature type="transmembrane region" description="Helical" evidence="1">
    <location>
        <begin position="133"/>
        <end position="152"/>
    </location>
</feature>
<dbReference type="OrthoDB" id="428401at2"/>
<feature type="transmembrane region" description="Helical" evidence="1">
    <location>
        <begin position="55"/>
        <end position="73"/>
    </location>
</feature>
<name>A0A3S2ZCX6_9PROT</name>
<gene>
    <name evidence="2" type="ORF">EOI86_10505</name>
</gene>
<keyword evidence="1" id="KW-1133">Transmembrane helix</keyword>
<reference evidence="3" key="1">
    <citation type="submission" date="2019-01" db="EMBL/GenBank/DDBJ databases">
        <title>Gri0909 isolated from a small marine red alga.</title>
        <authorList>
            <person name="Kim J."/>
            <person name="Jeong S.E."/>
            <person name="Jeon C.O."/>
        </authorList>
    </citation>
    <scope>NUCLEOTIDE SEQUENCE [LARGE SCALE GENOMIC DNA]</scope>
    <source>
        <strain evidence="3">Gri0909</strain>
    </source>
</reference>
<dbReference type="AlphaFoldDB" id="A0A3S2ZCX6"/>
<comment type="caution">
    <text evidence="2">The sequence shown here is derived from an EMBL/GenBank/DDBJ whole genome shotgun (WGS) entry which is preliminary data.</text>
</comment>
<keyword evidence="1" id="KW-0472">Membrane</keyword>
<accession>A0A3S2ZCX6</accession>
<feature type="transmembrane region" description="Helical" evidence="1">
    <location>
        <begin position="172"/>
        <end position="189"/>
    </location>
</feature>
<keyword evidence="3" id="KW-1185">Reference proteome</keyword>
<feature type="transmembrane region" description="Helical" evidence="1">
    <location>
        <begin position="22"/>
        <end position="43"/>
    </location>
</feature>
<protein>
    <submittedName>
        <fullName evidence="2">Isopropylmalate isomerase</fullName>
    </submittedName>
</protein>
<organism evidence="2 3">
    <name type="scientific">Hwanghaeella grinnelliae</name>
    <dbReference type="NCBI Taxonomy" id="2500179"/>
    <lineage>
        <taxon>Bacteria</taxon>
        <taxon>Pseudomonadati</taxon>
        <taxon>Pseudomonadota</taxon>
        <taxon>Alphaproteobacteria</taxon>
        <taxon>Rhodospirillales</taxon>
        <taxon>Rhodospirillaceae</taxon>
        <taxon>Hwanghaeella</taxon>
    </lineage>
</organism>
<feature type="transmembrane region" description="Helical" evidence="1">
    <location>
        <begin position="107"/>
        <end position="126"/>
    </location>
</feature>
<dbReference type="Proteomes" id="UP000287447">
    <property type="component" value="Unassembled WGS sequence"/>
</dbReference>
<dbReference type="GO" id="GO:0016853">
    <property type="term" value="F:isomerase activity"/>
    <property type="evidence" value="ECO:0007669"/>
    <property type="project" value="UniProtKB-KW"/>
</dbReference>
<keyword evidence="1" id="KW-0812">Transmembrane</keyword>
<keyword evidence="2" id="KW-0413">Isomerase</keyword>